<name>A0A6V7X829_MELEN</name>
<protein>
    <submittedName>
        <fullName evidence="1">Uncharacterized protein</fullName>
    </submittedName>
</protein>
<accession>A0A6V7X829</accession>
<gene>
    <name evidence="1" type="ORF">MENT_LOCUS48465</name>
</gene>
<comment type="caution">
    <text evidence="1">The sequence shown here is derived from an EMBL/GenBank/DDBJ whole genome shotgun (WGS) entry which is preliminary data.</text>
</comment>
<organism evidence="1 2">
    <name type="scientific">Meloidogyne enterolobii</name>
    <name type="common">Root-knot nematode worm</name>
    <name type="synonym">Meloidogyne mayaguensis</name>
    <dbReference type="NCBI Taxonomy" id="390850"/>
    <lineage>
        <taxon>Eukaryota</taxon>
        <taxon>Metazoa</taxon>
        <taxon>Ecdysozoa</taxon>
        <taxon>Nematoda</taxon>
        <taxon>Chromadorea</taxon>
        <taxon>Rhabditida</taxon>
        <taxon>Tylenchina</taxon>
        <taxon>Tylenchomorpha</taxon>
        <taxon>Tylenchoidea</taxon>
        <taxon>Meloidogynidae</taxon>
        <taxon>Meloidogyninae</taxon>
        <taxon>Meloidogyne</taxon>
    </lineage>
</organism>
<reference evidence="1 2" key="1">
    <citation type="submission" date="2020-08" db="EMBL/GenBank/DDBJ databases">
        <authorList>
            <person name="Koutsovoulos G."/>
            <person name="Danchin GJ E."/>
        </authorList>
    </citation>
    <scope>NUCLEOTIDE SEQUENCE [LARGE SCALE GENOMIC DNA]</scope>
</reference>
<evidence type="ECO:0000313" key="2">
    <source>
        <dbReference type="Proteomes" id="UP000580250"/>
    </source>
</evidence>
<dbReference type="EMBL" id="CAJEWN010001208">
    <property type="protein sequence ID" value="CAD2195383.1"/>
    <property type="molecule type" value="Genomic_DNA"/>
</dbReference>
<proteinExistence type="predicted"/>
<dbReference type="AlphaFoldDB" id="A0A6V7X829"/>
<sequence length="43" mass="4984">MEITANCQHASIFTISSTKKFEINLIKQVDWVRLKKKMLKFGG</sequence>
<evidence type="ECO:0000313" key="1">
    <source>
        <dbReference type="EMBL" id="CAD2195383.1"/>
    </source>
</evidence>
<dbReference type="Proteomes" id="UP000580250">
    <property type="component" value="Unassembled WGS sequence"/>
</dbReference>